<comment type="caution">
    <text evidence="1">The sequence shown here is derived from an EMBL/GenBank/DDBJ whole genome shotgun (WGS) entry which is preliminary data.</text>
</comment>
<organism evidence="1 2">
    <name type="scientific">Maccoyibacter intestinihominis</name>
    <dbReference type="NCBI Taxonomy" id="3133499"/>
    <lineage>
        <taxon>Bacteria</taxon>
        <taxon>Bacillati</taxon>
        <taxon>Bacillota</taxon>
        <taxon>Clostridia</taxon>
        <taxon>Lachnospirales</taxon>
        <taxon>Lachnospiraceae</taxon>
        <taxon>Maccoyibacter</taxon>
    </lineage>
</organism>
<accession>A0ABV1HAH9</accession>
<proteinExistence type="predicted"/>
<protein>
    <submittedName>
        <fullName evidence="1">Coat protein</fullName>
    </submittedName>
</protein>
<keyword evidence="2" id="KW-1185">Reference proteome</keyword>
<evidence type="ECO:0000313" key="2">
    <source>
        <dbReference type="Proteomes" id="UP001454489"/>
    </source>
</evidence>
<name>A0ABV1HAH9_9FIRM</name>
<dbReference type="RefSeq" id="WP_353529754.1">
    <property type="nucleotide sequence ID" value="NZ_JBBMEX010000002.1"/>
</dbReference>
<keyword evidence="1" id="KW-0946">Virion</keyword>
<dbReference type="EMBL" id="JBBMEX010000002">
    <property type="protein sequence ID" value="MEQ2556730.1"/>
    <property type="molecule type" value="Genomic_DNA"/>
</dbReference>
<keyword evidence="1" id="KW-0167">Capsid protein</keyword>
<reference evidence="1 2" key="1">
    <citation type="submission" date="2024-03" db="EMBL/GenBank/DDBJ databases">
        <title>Human intestinal bacterial collection.</title>
        <authorList>
            <person name="Pauvert C."/>
            <person name="Hitch T.C.A."/>
            <person name="Clavel T."/>
        </authorList>
    </citation>
    <scope>NUCLEOTIDE SEQUENCE [LARGE SCALE GENOMIC DNA]</scope>
    <source>
        <strain evidence="1 2">CLA-AA-H185</strain>
    </source>
</reference>
<sequence>MAITKIADVIVPELFNRYVINRTMELSAFFQSGIVVNSPDFDALASEASRTHNMPFFEDLQGESEAILEDVKMTAKKIGSNKDVSTTIFRQNMWGATNLSAALAGADPMKAIGDLVASYWARDMQKELIAILAGVFGTTTAGAEGTPAAETRMKDHILDLTTGKTDAAKQISASAFIDACQLLGDAQAQLSGVAMHSATKSYLKKLNLIDTERDSTDVEFDTYQGRRVTVDDGCPVADGVYTTYLFGNGAVAYGNGSPTGFVSTEVDRDKQTGGGIDYLINRKAFILHPRGIAYTGAKRDHVETPLRTELAMAENWKPVYEPKQLRIVAIKHKIG</sequence>
<dbReference type="Proteomes" id="UP001454489">
    <property type="component" value="Unassembled WGS sequence"/>
</dbReference>
<gene>
    <name evidence="1" type="ORF">WMO43_02380</name>
</gene>
<evidence type="ECO:0000313" key="1">
    <source>
        <dbReference type="EMBL" id="MEQ2556730.1"/>
    </source>
</evidence>